<organism evidence="2 3">
    <name type="scientific">Paraburkholderia rhizosphaerae</name>
    <dbReference type="NCBI Taxonomy" id="480658"/>
    <lineage>
        <taxon>Bacteria</taxon>
        <taxon>Pseudomonadati</taxon>
        <taxon>Pseudomonadota</taxon>
        <taxon>Betaproteobacteria</taxon>
        <taxon>Burkholderiales</taxon>
        <taxon>Burkholderiaceae</taxon>
        <taxon>Paraburkholderia</taxon>
    </lineage>
</organism>
<evidence type="ECO:0000313" key="2">
    <source>
        <dbReference type="EMBL" id="TDY50873.1"/>
    </source>
</evidence>
<evidence type="ECO:0000256" key="1">
    <source>
        <dbReference type="SAM" id="SignalP"/>
    </source>
</evidence>
<feature type="signal peptide" evidence="1">
    <location>
        <begin position="1"/>
        <end position="27"/>
    </location>
</feature>
<sequence>MRRMICKHALLIMLPMSFAMLSPPVIAQSSCVASNDNEDQICNVSCPVGQTASCNAGVGSSAPRCSCSSASLSRDPVIRAYRQTSESSASEQ</sequence>
<reference evidence="2 3" key="1">
    <citation type="submission" date="2019-03" db="EMBL/GenBank/DDBJ databases">
        <title>Genomic Encyclopedia of Type Strains, Phase III (KMG-III): the genomes of soil and plant-associated and newly described type strains.</title>
        <authorList>
            <person name="Whitman W."/>
        </authorList>
    </citation>
    <scope>NUCLEOTIDE SEQUENCE [LARGE SCALE GENOMIC DNA]</scope>
    <source>
        <strain evidence="2 3">LMG 29544</strain>
    </source>
</reference>
<accession>A0A4R8LT63</accession>
<evidence type="ECO:0000313" key="3">
    <source>
        <dbReference type="Proteomes" id="UP000295509"/>
    </source>
</evidence>
<name>A0A4R8LT63_9BURK</name>
<comment type="caution">
    <text evidence="2">The sequence shown here is derived from an EMBL/GenBank/DDBJ whole genome shotgun (WGS) entry which is preliminary data.</text>
</comment>
<gene>
    <name evidence="2" type="ORF">BX592_108110</name>
</gene>
<keyword evidence="3" id="KW-1185">Reference proteome</keyword>
<keyword evidence="1" id="KW-0732">Signal</keyword>
<proteinExistence type="predicted"/>
<protein>
    <submittedName>
        <fullName evidence="2">Uncharacterized protein</fullName>
    </submittedName>
</protein>
<dbReference type="AlphaFoldDB" id="A0A4R8LT63"/>
<feature type="chain" id="PRO_5020289668" evidence="1">
    <location>
        <begin position="28"/>
        <end position="92"/>
    </location>
</feature>
<dbReference type="Proteomes" id="UP000295509">
    <property type="component" value="Unassembled WGS sequence"/>
</dbReference>
<dbReference type="EMBL" id="SORE01000008">
    <property type="protein sequence ID" value="TDY50873.1"/>
    <property type="molecule type" value="Genomic_DNA"/>
</dbReference>